<dbReference type="EMBL" id="CTRP01000010">
    <property type="protein sequence ID" value="CQR72415.1"/>
    <property type="molecule type" value="Genomic_DNA"/>
</dbReference>
<dbReference type="Gene3D" id="3.30.420.130">
    <property type="entry name" value="Dinitrogenase iron-molybdenum cofactor biosynthesis domain"/>
    <property type="match status" value="1"/>
</dbReference>
<protein>
    <recommendedName>
        <fullName evidence="1">Dinitrogenase iron-molybdenum cofactor biosynthesis domain-containing protein</fullName>
    </recommendedName>
</protein>
<dbReference type="RefSeq" id="WP_021167129.1">
    <property type="nucleotide sequence ID" value="NZ_CTRP01000010.1"/>
</dbReference>
<keyword evidence="3" id="KW-1185">Reference proteome</keyword>
<dbReference type="SUPFAM" id="SSF53146">
    <property type="entry name" value="Nitrogenase accessory factor-like"/>
    <property type="match status" value="1"/>
</dbReference>
<dbReference type="Pfam" id="PF02579">
    <property type="entry name" value="Nitro_FeMo-Co"/>
    <property type="match status" value="1"/>
</dbReference>
<dbReference type="Proteomes" id="UP000049855">
    <property type="component" value="Unassembled WGS sequence"/>
</dbReference>
<dbReference type="PANTHER" id="PTHR42983:SF1">
    <property type="entry name" value="IRON-MOLYBDENUM PROTEIN"/>
    <property type="match status" value="1"/>
</dbReference>
<organism evidence="2 3">
    <name type="scientific">Sporomusa ovata</name>
    <dbReference type="NCBI Taxonomy" id="2378"/>
    <lineage>
        <taxon>Bacteria</taxon>
        <taxon>Bacillati</taxon>
        <taxon>Bacillota</taxon>
        <taxon>Negativicutes</taxon>
        <taxon>Selenomonadales</taxon>
        <taxon>Sporomusaceae</taxon>
        <taxon>Sporomusa</taxon>
    </lineage>
</organism>
<evidence type="ECO:0000313" key="3">
    <source>
        <dbReference type="Proteomes" id="UP000049855"/>
    </source>
</evidence>
<gene>
    <name evidence="2" type="ORF">SpAn4DRAFT_2875</name>
</gene>
<evidence type="ECO:0000259" key="1">
    <source>
        <dbReference type="Pfam" id="PF02579"/>
    </source>
</evidence>
<name>A0A0U1KYQ9_9FIRM</name>
<reference evidence="3" key="1">
    <citation type="submission" date="2015-03" db="EMBL/GenBank/DDBJ databases">
        <authorList>
            <person name="Nijsse Bart"/>
        </authorList>
    </citation>
    <scope>NUCLEOTIDE SEQUENCE [LARGE SCALE GENOMIC DNA]</scope>
</reference>
<dbReference type="InterPro" id="IPR003731">
    <property type="entry name" value="Di-Nase_FeMo-co_biosynth"/>
</dbReference>
<sequence>MNIAVAADGQNLNSEVSEQFNSCNYLLIVNMNNSNIIAIKNGDDLSEEKLANEVINYDCEAIITGKLNSTAFEILTAACVTRYFGVGYSVETALNLMEQQLLKYIKNPEGTDKCEGHHHKH</sequence>
<feature type="domain" description="Dinitrogenase iron-molybdenum cofactor biosynthesis" evidence="1">
    <location>
        <begin position="13"/>
        <end position="97"/>
    </location>
</feature>
<dbReference type="InterPro" id="IPR036105">
    <property type="entry name" value="DiNase_FeMo-co_biosyn_sf"/>
</dbReference>
<proteinExistence type="predicted"/>
<dbReference type="PANTHER" id="PTHR42983">
    <property type="entry name" value="DINITROGENASE IRON-MOLYBDENUM COFACTOR PROTEIN-RELATED"/>
    <property type="match status" value="1"/>
</dbReference>
<accession>A0A0U1KYQ9</accession>
<dbReference type="AlphaFoldDB" id="A0A0U1KYQ9"/>
<evidence type="ECO:0000313" key="2">
    <source>
        <dbReference type="EMBL" id="CQR72415.1"/>
    </source>
</evidence>